<keyword evidence="1" id="KW-0472">Membrane</keyword>
<reference evidence="3" key="1">
    <citation type="journal article" date="2019" name="Int. J. Syst. Evol. Microbiol.">
        <title>The Global Catalogue of Microorganisms (GCM) 10K type strain sequencing project: providing services to taxonomists for standard genome sequencing and annotation.</title>
        <authorList>
            <consortium name="The Broad Institute Genomics Platform"/>
            <consortium name="The Broad Institute Genome Sequencing Center for Infectious Disease"/>
            <person name="Wu L."/>
            <person name="Ma J."/>
        </authorList>
    </citation>
    <scope>NUCLEOTIDE SEQUENCE [LARGE SCALE GENOMIC DNA]</scope>
    <source>
        <strain evidence="3">CCM 8939</strain>
    </source>
</reference>
<evidence type="ECO:0000256" key="1">
    <source>
        <dbReference type="SAM" id="Phobius"/>
    </source>
</evidence>
<evidence type="ECO:0008006" key="4">
    <source>
        <dbReference type="Google" id="ProtNLM"/>
    </source>
</evidence>
<keyword evidence="1" id="KW-0812">Transmembrane</keyword>
<dbReference type="EMBL" id="BMDJ01000002">
    <property type="protein sequence ID" value="GGI23637.1"/>
    <property type="molecule type" value="Genomic_DNA"/>
</dbReference>
<evidence type="ECO:0000313" key="2">
    <source>
        <dbReference type="EMBL" id="GGI23637.1"/>
    </source>
</evidence>
<organism evidence="2 3">
    <name type="scientific">Pedobacter mendelii</name>
    <dbReference type="NCBI Taxonomy" id="1908240"/>
    <lineage>
        <taxon>Bacteria</taxon>
        <taxon>Pseudomonadati</taxon>
        <taxon>Bacteroidota</taxon>
        <taxon>Sphingobacteriia</taxon>
        <taxon>Sphingobacteriales</taxon>
        <taxon>Sphingobacteriaceae</taxon>
        <taxon>Pedobacter</taxon>
    </lineage>
</organism>
<accession>A0ABQ2BFW8</accession>
<gene>
    <name evidence="2" type="ORF">GCM10008119_08640</name>
</gene>
<proteinExistence type="predicted"/>
<comment type="caution">
    <text evidence="2">The sequence shown here is derived from an EMBL/GenBank/DDBJ whole genome shotgun (WGS) entry which is preliminary data.</text>
</comment>
<sequence>MLEQLENTNYKAMENTEQQKTYKSCAIVLLLFLSIWGGCYYMMGTSADCIKTLPDGAVRCECDFKSSDDWQRFKEDTHGAWEAVVLDEDPCRK</sequence>
<dbReference type="Proteomes" id="UP000645390">
    <property type="component" value="Unassembled WGS sequence"/>
</dbReference>
<name>A0ABQ2BFW8_9SPHI</name>
<keyword evidence="1" id="KW-1133">Transmembrane helix</keyword>
<evidence type="ECO:0000313" key="3">
    <source>
        <dbReference type="Proteomes" id="UP000645390"/>
    </source>
</evidence>
<feature type="transmembrane region" description="Helical" evidence="1">
    <location>
        <begin position="21"/>
        <end position="43"/>
    </location>
</feature>
<keyword evidence="3" id="KW-1185">Reference proteome</keyword>
<protein>
    <recommendedName>
        <fullName evidence="4">Transmembrane protein</fullName>
    </recommendedName>
</protein>